<dbReference type="Pfam" id="PF08239">
    <property type="entry name" value="SH3_3"/>
    <property type="match status" value="1"/>
</dbReference>
<evidence type="ECO:0000313" key="5">
    <source>
        <dbReference type="Proteomes" id="UP000823886"/>
    </source>
</evidence>
<dbReference type="Proteomes" id="UP000823886">
    <property type="component" value="Unassembled WGS sequence"/>
</dbReference>
<evidence type="ECO:0000256" key="1">
    <source>
        <dbReference type="SAM" id="MobiDB-lite"/>
    </source>
</evidence>
<keyword evidence="2" id="KW-0472">Membrane</keyword>
<sequence length="300" mass="33593">MLDDFREWLSDNLRYILLGLAILAALLIIFFVVRFAAGAFSSEDKDTDKKTEQTQDSENADSQEKEEEQETDENALLKNAYPEVNDLIESFYTAWGQKDVAKMKELTDSFSATDEAKVTNASYIEGYENIQVYTKNGLDDSSYVVFVVYDLKFQNISTPAPGLAQLYVIKEESGNYKIHNNNEDAEIQECIEKTRQEEDVIALTEQIQKAFDEAVASDEALKTFEEELGASANTASMADNGSMLTAKEDCNVRADANTSSEILGRLTAGQQVKKIDNSTDNWIKVEYNGAEAYIYGDLLQ</sequence>
<reference evidence="4" key="2">
    <citation type="submission" date="2021-04" db="EMBL/GenBank/DDBJ databases">
        <authorList>
            <person name="Gilroy R."/>
        </authorList>
    </citation>
    <scope>NUCLEOTIDE SEQUENCE</scope>
    <source>
        <strain evidence="4">ChiBcec2-3848</strain>
    </source>
</reference>
<proteinExistence type="predicted"/>
<reference evidence="4" key="1">
    <citation type="journal article" date="2021" name="PeerJ">
        <title>Extensive microbial diversity within the chicken gut microbiome revealed by metagenomics and culture.</title>
        <authorList>
            <person name="Gilroy R."/>
            <person name="Ravi A."/>
            <person name="Getino M."/>
            <person name="Pursley I."/>
            <person name="Horton D.L."/>
            <person name="Alikhan N.F."/>
            <person name="Baker D."/>
            <person name="Gharbi K."/>
            <person name="Hall N."/>
            <person name="Watson M."/>
            <person name="Adriaenssens E.M."/>
            <person name="Foster-Nyarko E."/>
            <person name="Jarju S."/>
            <person name="Secka A."/>
            <person name="Antonio M."/>
            <person name="Oren A."/>
            <person name="Chaudhuri R.R."/>
            <person name="La Ragione R."/>
            <person name="Hildebrand F."/>
            <person name="Pallen M.J."/>
        </authorList>
    </citation>
    <scope>NUCLEOTIDE SEQUENCE</scope>
    <source>
        <strain evidence="4">ChiBcec2-3848</strain>
    </source>
</reference>
<evidence type="ECO:0000259" key="3">
    <source>
        <dbReference type="PROSITE" id="PS51781"/>
    </source>
</evidence>
<comment type="caution">
    <text evidence="4">The sequence shown here is derived from an EMBL/GenBank/DDBJ whole genome shotgun (WGS) entry which is preliminary data.</text>
</comment>
<dbReference type="InterPro" id="IPR003646">
    <property type="entry name" value="SH3-like_bac-type"/>
</dbReference>
<feature type="compositionally biased region" description="Acidic residues" evidence="1">
    <location>
        <begin position="58"/>
        <end position="73"/>
    </location>
</feature>
<gene>
    <name evidence="4" type="ORF">H9753_05850</name>
</gene>
<organism evidence="4 5">
    <name type="scientific">Candidatus Blautia merdavium</name>
    <dbReference type="NCBI Taxonomy" id="2838494"/>
    <lineage>
        <taxon>Bacteria</taxon>
        <taxon>Bacillati</taxon>
        <taxon>Bacillota</taxon>
        <taxon>Clostridia</taxon>
        <taxon>Lachnospirales</taxon>
        <taxon>Lachnospiraceae</taxon>
        <taxon>Blautia</taxon>
    </lineage>
</organism>
<keyword evidence="2" id="KW-1133">Transmembrane helix</keyword>
<keyword evidence="2" id="KW-0812">Transmembrane</keyword>
<dbReference type="PROSITE" id="PS51781">
    <property type="entry name" value="SH3B"/>
    <property type="match status" value="1"/>
</dbReference>
<feature type="transmembrane region" description="Helical" evidence="2">
    <location>
        <begin position="15"/>
        <end position="40"/>
    </location>
</feature>
<name>A0A9D2PP56_9FIRM</name>
<dbReference type="EMBL" id="DWVZ01000077">
    <property type="protein sequence ID" value="HJC63126.1"/>
    <property type="molecule type" value="Genomic_DNA"/>
</dbReference>
<dbReference type="AlphaFoldDB" id="A0A9D2PP56"/>
<protein>
    <submittedName>
        <fullName evidence="4">SH3 domain-containing protein</fullName>
    </submittedName>
</protein>
<feature type="compositionally biased region" description="Basic and acidic residues" evidence="1">
    <location>
        <begin position="44"/>
        <end position="53"/>
    </location>
</feature>
<feature type="domain" description="SH3b" evidence="3">
    <location>
        <begin position="239"/>
        <end position="300"/>
    </location>
</feature>
<feature type="region of interest" description="Disordered" evidence="1">
    <location>
        <begin position="44"/>
        <end position="75"/>
    </location>
</feature>
<dbReference type="SMART" id="SM00287">
    <property type="entry name" value="SH3b"/>
    <property type="match status" value="1"/>
</dbReference>
<evidence type="ECO:0000256" key="2">
    <source>
        <dbReference type="SAM" id="Phobius"/>
    </source>
</evidence>
<dbReference type="Gene3D" id="2.30.30.40">
    <property type="entry name" value="SH3 Domains"/>
    <property type="match status" value="1"/>
</dbReference>
<evidence type="ECO:0000313" key="4">
    <source>
        <dbReference type="EMBL" id="HJC63126.1"/>
    </source>
</evidence>
<accession>A0A9D2PP56</accession>